<evidence type="ECO:0000313" key="1">
    <source>
        <dbReference type="EMBL" id="KZT63574.1"/>
    </source>
</evidence>
<dbReference type="Proteomes" id="UP000076727">
    <property type="component" value="Unassembled WGS sequence"/>
</dbReference>
<accession>A0A165KU23</accession>
<dbReference type="EMBL" id="KV429172">
    <property type="protein sequence ID" value="KZT63574.1"/>
    <property type="molecule type" value="Genomic_DNA"/>
</dbReference>
<name>A0A165KU23_9APHY</name>
<feature type="non-terminal residue" evidence="1">
    <location>
        <position position="1"/>
    </location>
</feature>
<keyword evidence="2" id="KW-1185">Reference proteome</keyword>
<feature type="non-terminal residue" evidence="1">
    <location>
        <position position="114"/>
    </location>
</feature>
<organism evidence="1 2">
    <name type="scientific">Daedalea quercina L-15889</name>
    <dbReference type="NCBI Taxonomy" id="1314783"/>
    <lineage>
        <taxon>Eukaryota</taxon>
        <taxon>Fungi</taxon>
        <taxon>Dikarya</taxon>
        <taxon>Basidiomycota</taxon>
        <taxon>Agaricomycotina</taxon>
        <taxon>Agaricomycetes</taxon>
        <taxon>Polyporales</taxon>
        <taxon>Fomitopsis</taxon>
    </lineage>
</organism>
<sequence>RLHNGGLLYEMNTKEGAAWLQCCENMKPFTDRFGIESVIHAHHYACLLQGVPTCFTPGDENTLCELEQENNWERYDLTAVHWIKPENKRCPGQTSAYLIAKFSSPQQANHVILH</sequence>
<proteinExistence type="predicted"/>
<reference evidence="1 2" key="1">
    <citation type="journal article" date="2016" name="Mol. Biol. Evol.">
        <title>Comparative Genomics of Early-Diverging Mushroom-Forming Fungi Provides Insights into the Origins of Lignocellulose Decay Capabilities.</title>
        <authorList>
            <person name="Nagy L.G."/>
            <person name="Riley R."/>
            <person name="Tritt A."/>
            <person name="Adam C."/>
            <person name="Daum C."/>
            <person name="Floudas D."/>
            <person name="Sun H."/>
            <person name="Yadav J.S."/>
            <person name="Pangilinan J."/>
            <person name="Larsson K.H."/>
            <person name="Matsuura K."/>
            <person name="Barry K."/>
            <person name="Labutti K."/>
            <person name="Kuo R."/>
            <person name="Ohm R.A."/>
            <person name="Bhattacharya S.S."/>
            <person name="Shirouzu T."/>
            <person name="Yoshinaga Y."/>
            <person name="Martin F.M."/>
            <person name="Grigoriev I.V."/>
            <person name="Hibbett D.S."/>
        </authorList>
    </citation>
    <scope>NUCLEOTIDE SEQUENCE [LARGE SCALE GENOMIC DNA]</scope>
    <source>
        <strain evidence="1 2">L-15889</strain>
    </source>
</reference>
<gene>
    <name evidence="1" type="ORF">DAEQUDRAFT_636218</name>
</gene>
<dbReference type="OrthoDB" id="4230923at2759"/>
<dbReference type="AlphaFoldDB" id="A0A165KU23"/>
<evidence type="ECO:0000313" key="2">
    <source>
        <dbReference type="Proteomes" id="UP000076727"/>
    </source>
</evidence>
<protein>
    <submittedName>
        <fullName evidence="1">Uncharacterized protein</fullName>
    </submittedName>
</protein>